<evidence type="ECO:0000256" key="1">
    <source>
        <dbReference type="SAM" id="MobiDB-lite"/>
    </source>
</evidence>
<evidence type="ECO:0000313" key="3">
    <source>
        <dbReference type="Proteomes" id="UP000217790"/>
    </source>
</evidence>
<proteinExistence type="predicted"/>
<dbReference type="Proteomes" id="UP000217790">
    <property type="component" value="Unassembled WGS sequence"/>
</dbReference>
<gene>
    <name evidence="2" type="ORF">ARMGADRAFT_1167628</name>
</gene>
<feature type="region of interest" description="Disordered" evidence="1">
    <location>
        <begin position="79"/>
        <end position="100"/>
    </location>
</feature>
<evidence type="ECO:0000313" key="2">
    <source>
        <dbReference type="EMBL" id="PBK89333.1"/>
    </source>
</evidence>
<sequence length="100" mass="10431">MSSATVTLRGNDDVGSNGDGASARTQVPPPAPPVPGTHPIPLRNTGYEPMVGKVISLFIDSSPAGDRKEVNRKKGSYYVGASAQTGHHFKTTSPSARQAK</sequence>
<reference evidence="3" key="1">
    <citation type="journal article" date="2017" name="Nat. Ecol. Evol.">
        <title>Genome expansion and lineage-specific genetic innovations in the forest pathogenic fungi Armillaria.</title>
        <authorList>
            <person name="Sipos G."/>
            <person name="Prasanna A.N."/>
            <person name="Walter M.C."/>
            <person name="O'Connor E."/>
            <person name="Balint B."/>
            <person name="Krizsan K."/>
            <person name="Kiss B."/>
            <person name="Hess J."/>
            <person name="Varga T."/>
            <person name="Slot J."/>
            <person name="Riley R."/>
            <person name="Boka B."/>
            <person name="Rigling D."/>
            <person name="Barry K."/>
            <person name="Lee J."/>
            <person name="Mihaltcheva S."/>
            <person name="LaButti K."/>
            <person name="Lipzen A."/>
            <person name="Waldron R."/>
            <person name="Moloney N.M."/>
            <person name="Sperisen C."/>
            <person name="Kredics L."/>
            <person name="Vagvoelgyi C."/>
            <person name="Patrignani A."/>
            <person name="Fitzpatrick D."/>
            <person name="Nagy I."/>
            <person name="Doyle S."/>
            <person name="Anderson J.B."/>
            <person name="Grigoriev I.V."/>
            <person name="Gueldener U."/>
            <person name="Muensterkoetter M."/>
            <person name="Nagy L.G."/>
        </authorList>
    </citation>
    <scope>NUCLEOTIDE SEQUENCE [LARGE SCALE GENOMIC DNA]</scope>
    <source>
        <strain evidence="3">Ar21-2</strain>
    </source>
</reference>
<dbReference type="AlphaFoldDB" id="A0A2H3DM66"/>
<feature type="compositionally biased region" description="Polar residues" evidence="1">
    <location>
        <begin position="91"/>
        <end position="100"/>
    </location>
</feature>
<protein>
    <submittedName>
        <fullName evidence="2">Uncharacterized protein</fullName>
    </submittedName>
</protein>
<name>A0A2H3DM66_ARMGA</name>
<dbReference type="InParanoid" id="A0A2H3DM66"/>
<organism evidence="2 3">
    <name type="scientific">Armillaria gallica</name>
    <name type="common">Bulbous honey fungus</name>
    <name type="synonym">Armillaria bulbosa</name>
    <dbReference type="NCBI Taxonomy" id="47427"/>
    <lineage>
        <taxon>Eukaryota</taxon>
        <taxon>Fungi</taxon>
        <taxon>Dikarya</taxon>
        <taxon>Basidiomycota</taxon>
        <taxon>Agaricomycotina</taxon>
        <taxon>Agaricomycetes</taxon>
        <taxon>Agaricomycetidae</taxon>
        <taxon>Agaricales</taxon>
        <taxon>Marasmiineae</taxon>
        <taxon>Physalacriaceae</taxon>
        <taxon>Armillaria</taxon>
    </lineage>
</organism>
<feature type="region of interest" description="Disordered" evidence="1">
    <location>
        <begin position="1"/>
        <end position="45"/>
    </location>
</feature>
<feature type="compositionally biased region" description="Pro residues" evidence="1">
    <location>
        <begin position="27"/>
        <end position="38"/>
    </location>
</feature>
<keyword evidence="3" id="KW-1185">Reference proteome</keyword>
<dbReference type="EMBL" id="KZ293669">
    <property type="protein sequence ID" value="PBK89333.1"/>
    <property type="molecule type" value="Genomic_DNA"/>
</dbReference>
<accession>A0A2H3DM66</accession>